<keyword evidence="2" id="KW-1185">Reference proteome</keyword>
<accession>A0A9N9J224</accession>
<protein>
    <submittedName>
        <fullName evidence="1">17099_t:CDS:1</fullName>
    </submittedName>
</protein>
<sequence length="41" mass="4483">MENENSDEINLDGQYEHGVGGMLAVSKKGYEFANAFSSFVP</sequence>
<organism evidence="1 2">
    <name type="scientific">Acaulospora morrowiae</name>
    <dbReference type="NCBI Taxonomy" id="94023"/>
    <lineage>
        <taxon>Eukaryota</taxon>
        <taxon>Fungi</taxon>
        <taxon>Fungi incertae sedis</taxon>
        <taxon>Mucoromycota</taxon>
        <taxon>Glomeromycotina</taxon>
        <taxon>Glomeromycetes</taxon>
        <taxon>Diversisporales</taxon>
        <taxon>Acaulosporaceae</taxon>
        <taxon>Acaulospora</taxon>
    </lineage>
</organism>
<gene>
    <name evidence="1" type="ORF">AMORRO_LOCUS15859</name>
</gene>
<comment type="caution">
    <text evidence="1">The sequence shown here is derived from an EMBL/GenBank/DDBJ whole genome shotgun (WGS) entry which is preliminary data.</text>
</comment>
<feature type="non-terminal residue" evidence="1">
    <location>
        <position position="41"/>
    </location>
</feature>
<reference evidence="1" key="1">
    <citation type="submission" date="2021-06" db="EMBL/GenBank/DDBJ databases">
        <authorList>
            <person name="Kallberg Y."/>
            <person name="Tangrot J."/>
            <person name="Rosling A."/>
        </authorList>
    </citation>
    <scope>NUCLEOTIDE SEQUENCE</scope>
    <source>
        <strain evidence="1">CL551</strain>
    </source>
</reference>
<evidence type="ECO:0000313" key="1">
    <source>
        <dbReference type="EMBL" id="CAG8760231.1"/>
    </source>
</evidence>
<proteinExistence type="predicted"/>
<name>A0A9N9J224_9GLOM</name>
<dbReference type="Proteomes" id="UP000789342">
    <property type="component" value="Unassembled WGS sequence"/>
</dbReference>
<dbReference type="EMBL" id="CAJVPV010040424">
    <property type="protein sequence ID" value="CAG8760231.1"/>
    <property type="molecule type" value="Genomic_DNA"/>
</dbReference>
<dbReference type="AlphaFoldDB" id="A0A9N9J224"/>
<evidence type="ECO:0000313" key="2">
    <source>
        <dbReference type="Proteomes" id="UP000789342"/>
    </source>
</evidence>